<feature type="region of interest" description="Disordered" evidence="1">
    <location>
        <begin position="63"/>
        <end position="87"/>
    </location>
</feature>
<feature type="compositionally biased region" description="Polar residues" evidence="1">
    <location>
        <begin position="69"/>
        <end position="78"/>
    </location>
</feature>
<dbReference type="RefSeq" id="XP_033458473.1">
    <property type="nucleotide sequence ID" value="XM_033605121.1"/>
</dbReference>
<dbReference type="Proteomes" id="UP000504637">
    <property type="component" value="Unplaced"/>
</dbReference>
<sequence length="196" mass="22395">MKEPDTFRFDCIPDDDDDGVELEVGLEFDEPHSVKLMIDYMYMSDYSIDNSFIPTGRDPMSTKHRYLPSVSQSPVSTEQKQKVTHSKSPIPPSVWITSYSSTEEVEYVKSFLDNRQGPLTTHVRVHSLACKYFITPLKYATVQKFKELVKRGYLHPEDFASAITPAYNTAPGKRDGRMGDCVQMHELSYCGYSLRS</sequence>
<keyword evidence="2" id="KW-1185">Reference proteome</keyword>
<protein>
    <recommendedName>
        <fullName evidence="4">BTB domain-containing protein</fullName>
    </recommendedName>
</protein>
<proteinExistence type="predicted"/>
<organism evidence="3">
    <name type="scientific">Dissoconium aciculare CBS 342.82</name>
    <dbReference type="NCBI Taxonomy" id="1314786"/>
    <lineage>
        <taxon>Eukaryota</taxon>
        <taxon>Fungi</taxon>
        <taxon>Dikarya</taxon>
        <taxon>Ascomycota</taxon>
        <taxon>Pezizomycotina</taxon>
        <taxon>Dothideomycetes</taxon>
        <taxon>Dothideomycetidae</taxon>
        <taxon>Mycosphaerellales</taxon>
        <taxon>Dissoconiaceae</taxon>
        <taxon>Dissoconium</taxon>
    </lineage>
</organism>
<evidence type="ECO:0000256" key="1">
    <source>
        <dbReference type="SAM" id="MobiDB-lite"/>
    </source>
</evidence>
<gene>
    <name evidence="3" type="ORF">K489DRAFT_381429</name>
</gene>
<name>A0A6J3M3D4_9PEZI</name>
<reference evidence="3" key="1">
    <citation type="submission" date="2020-01" db="EMBL/GenBank/DDBJ databases">
        <authorList>
            <consortium name="DOE Joint Genome Institute"/>
            <person name="Haridas S."/>
            <person name="Albert R."/>
            <person name="Binder M."/>
            <person name="Bloem J."/>
            <person name="Labutti K."/>
            <person name="Salamov A."/>
            <person name="Andreopoulos B."/>
            <person name="Baker S.E."/>
            <person name="Barry K."/>
            <person name="Bills G."/>
            <person name="Bluhm B.H."/>
            <person name="Cannon C."/>
            <person name="Castanera R."/>
            <person name="Culley D.E."/>
            <person name="Daum C."/>
            <person name="Ezra D."/>
            <person name="Gonzalez J.B."/>
            <person name="Henrissat B."/>
            <person name="Kuo A."/>
            <person name="Liang C."/>
            <person name="Lipzen A."/>
            <person name="Lutzoni F."/>
            <person name="Magnuson J."/>
            <person name="Mondo S."/>
            <person name="Nolan M."/>
            <person name="Ohm R."/>
            <person name="Pangilinan J."/>
            <person name="Park H.-J."/>
            <person name="Ramirez L."/>
            <person name="Alfaro M."/>
            <person name="Sun H."/>
            <person name="Tritt A."/>
            <person name="Yoshinaga Y."/>
            <person name="Zwiers L.-H."/>
            <person name="Turgeon B.G."/>
            <person name="Goodwin S.B."/>
            <person name="Spatafora J.W."/>
            <person name="Crous P.W."/>
            <person name="Grigoriev I.V."/>
        </authorList>
    </citation>
    <scope>NUCLEOTIDE SEQUENCE</scope>
    <source>
        <strain evidence="3">CBS 342.82</strain>
    </source>
</reference>
<dbReference type="AlphaFoldDB" id="A0A6J3M3D4"/>
<evidence type="ECO:0008006" key="4">
    <source>
        <dbReference type="Google" id="ProtNLM"/>
    </source>
</evidence>
<evidence type="ECO:0000313" key="2">
    <source>
        <dbReference type="Proteomes" id="UP000504637"/>
    </source>
</evidence>
<accession>A0A6J3M3D4</accession>
<reference evidence="3" key="3">
    <citation type="submission" date="2025-08" db="UniProtKB">
        <authorList>
            <consortium name="RefSeq"/>
        </authorList>
    </citation>
    <scope>IDENTIFICATION</scope>
    <source>
        <strain evidence="3">CBS 342.82</strain>
    </source>
</reference>
<dbReference type="GeneID" id="54362921"/>
<reference evidence="3" key="2">
    <citation type="submission" date="2020-04" db="EMBL/GenBank/DDBJ databases">
        <authorList>
            <consortium name="NCBI Genome Project"/>
        </authorList>
    </citation>
    <scope>NUCLEOTIDE SEQUENCE</scope>
    <source>
        <strain evidence="3">CBS 342.82</strain>
    </source>
</reference>
<evidence type="ECO:0000313" key="3">
    <source>
        <dbReference type="RefSeq" id="XP_033458473.1"/>
    </source>
</evidence>